<keyword evidence="3" id="KW-1185">Reference proteome</keyword>
<feature type="region of interest" description="Disordered" evidence="1">
    <location>
        <begin position="294"/>
        <end position="319"/>
    </location>
</feature>
<proteinExistence type="predicted"/>
<dbReference type="Proteomes" id="UP000535437">
    <property type="component" value="Unassembled WGS sequence"/>
</dbReference>
<reference evidence="2 3" key="1">
    <citation type="submission" date="2020-07" db="EMBL/GenBank/DDBJ databases">
        <title>Sequencing the genomes of 1000 actinobacteria strains.</title>
        <authorList>
            <person name="Klenk H.-P."/>
        </authorList>
    </citation>
    <scope>NUCLEOTIDE SEQUENCE [LARGE SCALE GENOMIC DNA]</scope>
    <source>
        <strain evidence="2 3">DSM 15475</strain>
    </source>
</reference>
<protein>
    <recommendedName>
        <fullName evidence="4">Winged helix-turn-helix domain-containing protein</fullName>
    </recommendedName>
</protein>
<gene>
    <name evidence="2" type="ORF">HNR09_001576</name>
</gene>
<sequence length="429" mass="46495">MTVHRDWVRRAVVAAQRIPPAAGAPDGGSRAGGERLDSAFASDAADVLRDIGLIQLDPLMRVSTAQRLTSLTRLPRTSRADDVDSSLWPDGKVASFESFTKVACVFPLEDWPLLRLRRERHASGHRPQLPAGVVEQIRQVVAAAPGGVQIGTIESQVGSGERTTGWNWTQVKQTAELMVRTGDLVITARDGTTRLFDLPERALPEAVRQAQDLPDEQLLAALARRAAANLAVMTRADFAHHYHLSAEDAAVGIEQAGLAPVQVPGWPDTAGRDQAFCLPELLDGVLPDPSAQGVVTAPSAHPAVDVSSSGSASDVGARETWGEPREARLIGPFDPLLRDRRRARRVFDFDYLFEAYVPRAKRVYGHYVMGVLSGGRMIGRVDIQRVGDQLRINGIFPEAGVPRRVLAPRVRGAGRTLARQLGVTLEMPG</sequence>
<feature type="compositionally biased region" description="Low complexity" evidence="1">
    <location>
        <begin position="303"/>
        <end position="315"/>
    </location>
</feature>
<evidence type="ECO:0000313" key="2">
    <source>
        <dbReference type="EMBL" id="NYJ78165.1"/>
    </source>
</evidence>
<dbReference type="PANTHER" id="PTHR30528">
    <property type="entry name" value="CYTOPLASMIC PROTEIN"/>
    <property type="match status" value="1"/>
</dbReference>
<dbReference type="InterPro" id="IPR009351">
    <property type="entry name" value="AlkZ-like"/>
</dbReference>
<evidence type="ECO:0000256" key="1">
    <source>
        <dbReference type="SAM" id="MobiDB-lite"/>
    </source>
</evidence>
<dbReference type="EMBL" id="JACCFY010000001">
    <property type="protein sequence ID" value="NYJ78165.1"/>
    <property type="molecule type" value="Genomic_DNA"/>
</dbReference>
<organism evidence="2 3">
    <name type="scientific">Nesterenkonia xinjiangensis</name>
    <dbReference type="NCBI Taxonomy" id="225327"/>
    <lineage>
        <taxon>Bacteria</taxon>
        <taxon>Bacillati</taxon>
        <taxon>Actinomycetota</taxon>
        <taxon>Actinomycetes</taxon>
        <taxon>Micrococcales</taxon>
        <taxon>Micrococcaceae</taxon>
        <taxon>Nesterenkonia</taxon>
    </lineage>
</organism>
<accession>A0A7Z0GLG9</accession>
<dbReference type="AlphaFoldDB" id="A0A7Z0GLG9"/>
<dbReference type="Pfam" id="PF06224">
    <property type="entry name" value="AlkZ-like"/>
    <property type="match status" value="1"/>
</dbReference>
<dbReference type="PANTHER" id="PTHR30528:SF0">
    <property type="entry name" value="CYTOPLASMIC PROTEIN"/>
    <property type="match status" value="1"/>
</dbReference>
<evidence type="ECO:0000313" key="3">
    <source>
        <dbReference type="Proteomes" id="UP000535437"/>
    </source>
</evidence>
<evidence type="ECO:0008006" key="4">
    <source>
        <dbReference type="Google" id="ProtNLM"/>
    </source>
</evidence>
<dbReference type="RefSeq" id="WP_179541546.1">
    <property type="nucleotide sequence ID" value="NZ_BAAALL010000002.1"/>
</dbReference>
<name>A0A7Z0GLG9_9MICC</name>
<comment type="caution">
    <text evidence="2">The sequence shown here is derived from an EMBL/GenBank/DDBJ whole genome shotgun (WGS) entry which is preliminary data.</text>
</comment>